<keyword evidence="1" id="KW-1133">Transmembrane helix</keyword>
<feature type="transmembrane region" description="Helical" evidence="1">
    <location>
        <begin position="91"/>
        <end position="111"/>
    </location>
</feature>
<evidence type="ECO:0000256" key="1">
    <source>
        <dbReference type="SAM" id="Phobius"/>
    </source>
</evidence>
<dbReference type="Gene3D" id="3.30.1150.10">
    <property type="match status" value="2"/>
</dbReference>
<dbReference type="Proteomes" id="UP001176429">
    <property type="component" value="Unassembled WGS sequence"/>
</dbReference>
<reference evidence="3" key="1">
    <citation type="submission" date="2023-07" db="EMBL/GenBank/DDBJ databases">
        <authorList>
            <person name="Kim M.K."/>
        </authorList>
    </citation>
    <scope>NUCLEOTIDE SEQUENCE</scope>
    <source>
        <strain evidence="3">ASUV-10-1</strain>
    </source>
</reference>
<organism evidence="3 4">
    <name type="scientific">Hymenobacter aranciens</name>
    <dbReference type="NCBI Taxonomy" id="3063996"/>
    <lineage>
        <taxon>Bacteria</taxon>
        <taxon>Pseudomonadati</taxon>
        <taxon>Bacteroidota</taxon>
        <taxon>Cytophagia</taxon>
        <taxon>Cytophagales</taxon>
        <taxon>Hymenobacteraceae</taxon>
        <taxon>Hymenobacter</taxon>
    </lineage>
</organism>
<dbReference type="Pfam" id="PF05569">
    <property type="entry name" value="Peptidase_M56"/>
    <property type="match status" value="1"/>
</dbReference>
<accession>A0ABT9B558</accession>
<protein>
    <submittedName>
        <fullName evidence="3">M56 family metallopeptidase</fullName>
    </submittedName>
</protein>
<proteinExistence type="predicted"/>
<evidence type="ECO:0000313" key="3">
    <source>
        <dbReference type="EMBL" id="MDO7873412.1"/>
    </source>
</evidence>
<keyword evidence="1" id="KW-0812">Transmembrane</keyword>
<comment type="caution">
    <text evidence="3">The sequence shown here is derived from an EMBL/GenBank/DDBJ whole genome shotgun (WGS) entry which is preliminary data.</text>
</comment>
<sequence>MTTLPLLNWMLASTVLLGLLWLPYRLALRSERFFAFNRAYLVLAPLLAAGLPLLPASFWPSEALVPLAASPASVWLPTLQLSAPANHSFDLTFWLLVAIYTSGVAWGLVRLGRHLWQLARLTRRLPRTTHANYTLVHTAGQCPVSSFGRWVYWQEAAGTPTSENALLRHELAHVSRRHTTDRLLFGGLKSALWFNPFVYLFGRALEMTHEFQADADAAAPLASRHPAGPSYAQLLARYAAAQLGALPVPGVAFPLTHSFTHSPILTRLAMLKNSLPVRRWKQALVLPALAAVLVATACERQLVAPTTAPVVASAEAMQLLPPPPPMVAPPNANPVETAEQQPEYPGGMGQLVADLNAAIKYPAEAKAEKLQGRLFISFTVGADGRMYDAALKKGLTPSYNISLPDGSQTSVEVRNTQPSPAQAPAARALETEALRALQSLTKQWQPGRTAGKPVAVSLILPVQFAL</sequence>
<feature type="domain" description="Peptidase M56" evidence="2">
    <location>
        <begin position="166"/>
        <end position="240"/>
    </location>
</feature>
<dbReference type="SUPFAM" id="SSF74653">
    <property type="entry name" value="TolA/TonB C-terminal domain"/>
    <property type="match status" value="1"/>
</dbReference>
<dbReference type="RefSeq" id="WP_305004726.1">
    <property type="nucleotide sequence ID" value="NZ_JAUQSY010000001.1"/>
</dbReference>
<dbReference type="InterPro" id="IPR008756">
    <property type="entry name" value="Peptidase_M56"/>
</dbReference>
<feature type="transmembrane region" description="Helical" evidence="1">
    <location>
        <begin position="6"/>
        <end position="27"/>
    </location>
</feature>
<evidence type="ECO:0000313" key="4">
    <source>
        <dbReference type="Proteomes" id="UP001176429"/>
    </source>
</evidence>
<keyword evidence="4" id="KW-1185">Reference proteome</keyword>
<feature type="transmembrane region" description="Helical" evidence="1">
    <location>
        <begin position="39"/>
        <end position="59"/>
    </location>
</feature>
<dbReference type="PANTHER" id="PTHR33446">
    <property type="entry name" value="PROTEIN TONB-RELATED"/>
    <property type="match status" value="1"/>
</dbReference>
<name>A0ABT9B558_9BACT</name>
<gene>
    <name evidence="3" type="ORF">Q5H93_01625</name>
</gene>
<evidence type="ECO:0000259" key="2">
    <source>
        <dbReference type="Pfam" id="PF05569"/>
    </source>
</evidence>
<dbReference type="InterPro" id="IPR051045">
    <property type="entry name" value="TonB-dependent_transducer"/>
</dbReference>
<dbReference type="PANTHER" id="PTHR33446:SF2">
    <property type="entry name" value="PROTEIN TONB"/>
    <property type="match status" value="1"/>
</dbReference>
<dbReference type="EMBL" id="JAUQSY010000001">
    <property type="protein sequence ID" value="MDO7873412.1"/>
    <property type="molecule type" value="Genomic_DNA"/>
</dbReference>
<keyword evidence="1" id="KW-0472">Membrane</keyword>